<dbReference type="GO" id="GO:0008174">
    <property type="term" value="F:mRNA methyltransferase activity"/>
    <property type="evidence" value="ECO:0007669"/>
    <property type="project" value="UniProtKB-UniRule"/>
</dbReference>
<dbReference type="GO" id="GO:0006396">
    <property type="term" value="P:RNA processing"/>
    <property type="evidence" value="ECO:0007669"/>
    <property type="project" value="InterPro"/>
</dbReference>
<feature type="region of interest" description="Disordered" evidence="8">
    <location>
        <begin position="2000"/>
        <end position="2019"/>
    </location>
</feature>
<dbReference type="PROSITE" id="PS51743">
    <property type="entry name" value="ALPHAVIRUS_MT"/>
    <property type="match status" value="1"/>
</dbReference>
<evidence type="ECO:0000256" key="6">
    <source>
        <dbReference type="ARBA" id="ARBA00022840"/>
    </source>
</evidence>
<keyword evidence="4" id="KW-0547">Nucleotide-binding</keyword>
<evidence type="ECO:0000256" key="7">
    <source>
        <dbReference type="ARBA" id="ARBA00022953"/>
    </source>
</evidence>
<dbReference type="EMBL" id="OX380365">
    <property type="protein sequence ID" value="CAI5383844.1"/>
    <property type="molecule type" value="Genomic_RNA"/>
</dbReference>
<keyword evidence="9" id="KW-0472">Membrane</keyword>
<evidence type="ECO:0000259" key="11">
    <source>
        <dbReference type="PROSITE" id="PS51657"/>
    </source>
</evidence>
<dbReference type="PROSITE" id="PS50507">
    <property type="entry name" value="RDRP_SSRNA_POS"/>
    <property type="match status" value="1"/>
</dbReference>
<dbReference type="SUPFAM" id="SSF52540">
    <property type="entry name" value="P-loop containing nucleoside triphosphate hydrolases"/>
    <property type="match status" value="1"/>
</dbReference>
<dbReference type="PROSITE" id="PS51657">
    <property type="entry name" value="PSRV_HELICASE"/>
    <property type="match status" value="1"/>
</dbReference>
<feature type="transmembrane region" description="Helical" evidence="9">
    <location>
        <begin position="123"/>
        <end position="145"/>
    </location>
</feature>
<dbReference type="Pfam" id="PF00978">
    <property type="entry name" value="RdRP_2"/>
    <property type="match status" value="1"/>
</dbReference>
<evidence type="ECO:0000256" key="9">
    <source>
        <dbReference type="SAM" id="Phobius"/>
    </source>
</evidence>
<evidence type="ECO:0000259" key="12">
    <source>
        <dbReference type="PROSITE" id="PS51743"/>
    </source>
</evidence>
<keyword evidence="5" id="KW-0378">Hydrolase</keyword>
<organism evidence="13">
    <name type="scientific">Ishige okamurae associated tymo-like virus</name>
    <dbReference type="NCBI Taxonomy" id="2933172"/>
    <lineage>
        <taxon>Viruses</taxon>
        <taxon>Riboviria</taxon>
        <taxon>Orthornavirae</taxon>
        <taxon>Kitrinoviricota</taxon>
        <taxon>Alsuviricetes</taxon>
        <taxon>Tymovirales</taxon>
    </lineage>
</organism>
<feature type="region of interest" description="Disordered" evidence="8">
    <location>
        <begin position="762"/>
        <end position="813"/>
    </location>
</feature>
<dbReference type="GO" id="GO:0039694">
    <property type="term" value="P:viral RNA genome replication"/>
    <property type="evidence" value="ECO:0007669"/>
    <property type="project" value="InterPro"/>
</dbReference>
<name>A0A9C7GX05_9VIRU</name>
<keyword evidence="9" id="KW-1133">Transmembrane helix</keyword>
<reference evidence="13" key="1">
    <citation type="submission" date="2022-11" db="EMBL/GenBank/DDBJ databases">
        <authorList>
            <person name="Mifsud CO J."/>
            <person name="Holmes C E."/>
            <person name="Gallagher V R."/>
            <person name="Geoghegan L J."/>
        </authorList>
    </citation>
    <scope>NUCLEOTIDE SEQUENCE</scope>
</reference>
<feature type="transmembrane region" description="Helical" evidence="9">
    <location>
        <begin position="77"/>
        <end position="103"/>
    </location>
</feature>
<dbReference type="GO" id="GO:0003968">
    <property type="term" value="F:RNA-directed RNA polymerase activity"/>
    <property type="evidence" value="ECO:0007669"/>
    <property type="project" value="UniProtKB-KW"/>
</dbReference>
<dbReference type="InterPro" id="IPR001788">
    <property type="entry name" value="RNA-dep_RNA_pol_alsuvir"/>
</dbReference>
<keyword evidence="2" id="KW-0808">Transferase</keyword>
<dbReference type="SUPFAM" id="SSF56672">
    <property type="entry name" value="DNA/RNA polymerases"/>
    <property type="match status" value="1"/>
</dbReference>
<gene>
    <name evidence="13" type="primary">replication polyprotein</name>
</gene>
<keyword evidence="9" id="KW-0812">Transmembrane</keyword>
<dbReference type="GO" id="GO:0006351">
    <property type="term" value="P:DNA-templated transcription"/>
    <property type="evidence" value="ECO:0007669"/>
    <property type="project" value="InterPro"/>
</dbReference>
<dbReference type="GO" id="GO:0016787">
    <property type="term" value="F:hydrolase activity"/>
    <property type="evidence" value="ECO:0007669"/>
    <property type="project" value="UniProtKB-KW"/>
</dbReference>
<dbReference type="InterPro" id="IPR027417">
    <property type="entry name" value="P-loop_NTPase"/>
</dbReference>
<keyword evidence="7" id="KW-0693">Viral RNA replication</keyword>
<dbReference type="InterPro" id="IPR043181">
    <property type="entry name" value="TYMV_endopept_dom"/>
</dbReference>
<evidence type="ECO:0000256" key="8">
    <source>
        <dbReference type="SAM" id="MobiDB-lite"/>
    </source>
</evidence>
<dbReference type="CDD" id="cd18809">
    <property type="entry name" value="SF1_C_RecD"/>
    <property type="match status" value="1"/>
</dbReference>
<evidence type="ECO:0000259" key="10">
    <source>
        <dbReference type="PROSITE" id="PS50507"/>
    </source>
</evidence>
<dbReference type="Gene3D" id="3.90.70.100">
    <property type="match status" value="1"/>
</dbReference>
<evidence type="ECO:0000256" key="5">
    <source>
        <dbReference type="ARBA" id="ARBA00022801"/>
    </source>
</evidence>
<sequence length="2087" mass="231775">MLHARHSGPPAMFFPLLSRGLIARSAATSFESHFPEGYCYLRLFHVDDRFSMRRRLGKHPSLPHLIWLLSRTQTLPLFPLLVFVSFSLFFCWVSQAWTLLAVLSHDLIFAHKCLLALALFPRFRVLALLLSAGLGFAWLLDFFILSHFRGPSTLFFFLMGFYVLVSDPAFLFFRLLGGQKFFAFACRHVFPYSAFGACVAGTNDNLDKQLRNTIHWDAVAQGYAVDATTQQADEASLGGWQLDQNAADLLNSHGVPAGVYGHRVHAHPAHATVEKFFYSRTVPGLIKSSDVAVVQSKMHKVAWAGPRFKGPYNYQHDPRDVTRFNAPGLPGTLKHDTALVWDVAQHLTPGDIAAFHHRYPNLRRVFWAFVYAPETRDSLASMYPSYYQLEYVNGTKDVLYKMEGTSQGAYLQPRDRSWLLDARTINAHSSHRGMRLGWEPLTSVLTHHLAVSTIAPDYVSSSLWSVSVPDLMLVPQPWAKRLAPPDDLGEQPVPRELYHRIWKYYDSCNEAKRTRRDLVAKIRNESASSRYKHIRADTWDLILRSVLAVTRCSTRELLLNEYDATFFSSLVRPLTEMFLTWSVPNAASQAFDAISFLASFYAPGLALTAQTLRSMNAARTHSLTLSQAATTLSALVAQFINPPAALLITVPHAVLMLASRAAQWHDSQQAKLHADIASSHLFLNFGPRIVSGVFQETDWYRAHIPSTLEERPPTHCSVCSYGNGVCEACSRCPVHGQPDPLWRPGCRHWCCTDVADNAPTHEEAVDDDAQEVTDNCSMESDTHSDEDSASEDSQSAVSTAPSEPDATIPTPQRGNLFDIHAQHVACRCAQHTAAAVVNATWRTCTGGHGFWTDGSADCHICAASEHATSCNCPAHSGDGSYTFCTSGYPHHGRGGATCHFCPGFTDRQRSEWLHQRIGVGESDTIQPYAPSLRVGCEPAEHQEYQRTCAIDVISTTVGLAPEAVWQRLSTFLPREHLSQAADTGGLDERSFHAAGLLWHVRFEFTNPAPHGVRRCGRKHCRPVSVDFVELPNPHWQLSPITARAPPRLTRPARSADVNRFLNLLDQHRDANSAAVAGSWSTVRTNPERARVLVRELRDGICGTIKMDPSSYPKDFLRRVDGCITLARPREVQFRGVSGAPGCGKSAPLKSFLRAHPELAERRTWLFVGPRRAIMDDWRNDVPLGRNSFLLNTWELALRRQANVLILDELSLFPPGYLDLFLSLRTTITHVIALGDRVQCAYHNPRSESALNSLPSEADTWLRGDVPYHAWSHRVPQVVATALSLPSDNPLPGRISVRRTPSPRWPLICSTDGETKVATQAGFSARTVSCHQGATYPTCQVMLHDTLLRFASEGDIFTAVTRASDHLILIDNLSQGARGRVASRPILNAVLNSPNSPTDFTQVFSNLLPPRVLPPPFSGIRPLSTNRKGGWVDRAPVALACLLQAERQHSCLEAPAARAPPLIVKTATHLPLAPPNLFVDSVLRVVPPEHERELRNAHGESHVFEPRLATPYLMTALFPHQKASDRVFAEITFQKRLTPSPHPHHNELDLAGKQFQAGLLFDALRAATNFSPEPEIFDPHFFAACIEENEFVKLTKKTISVLENNVDRADPDWKLNFVKHFVKSQLKAKSETLGQPAKPGQTLATCQDSIVLLFGPLVRYLRKKVYARSPPTLFVNCGRSQDDFSRWCEDFWSDGDATCSDYSGFDASQGGESLGLETRLMAHFGLRDASSFLSCSLGISDLVDAYTDWKVNMVSSVVGPKILARDTGEPGTYDFNTYYNLALVYLMYSPRPGTPIAVGGDDTALCGFHVPHPRWKQLSSGFRIIAKVEHTRRPTFCGFYLTEHGSFRDPLLLALKLLYRIDKGNVEDVLLSYAAEALTAYRMGDLIHGYLPFLHLQALSWVIAWFHEKHAGVARRFFSLDRPVASLFDLLPAELVSEVPISLSERRTRSRRAQELMARALVGGLTLEDFNTIPHSLINISIETSSPAWQVLFPAAAARAAPTSDPPPITQPTRSSCPAPATSFCSNRSFALRQLLRSVRTPIALILRLTHTLTRLACPPRASQSALGNQASGAPATLAWPTLSSVDA</sequence>
<feature type="transmembrane region" description="Helical" evidence="9">
    <location>
        <begin position="154"/>
        <end position="176"/>
    </location>
</feature>
<accession>A0A9C7GX05</accession>
<dbReference type="Pfam" id="PF01443">
    <property type="entry name" value="Viral_helicase1"/>
    <property type="match status" value="1"/>
</dbReference>
<dbReference type="InterPro" id="IPR002588">
    <property type="entry name" value="Alphavirus-like_MT_dom"/>
</dbReference>
<dbReference type="GO" id="GO:0016556">
    <property type="term" value="P:mRNA modification"/>
    <property type="evidence" value="ECO:0007669"/>
    <property type="project" value="InterPro"/>
</dbReference>
<evidence type="ECO:0000256" key="2">
    <source>
        <dbReference type="ARBA" id="ARBA00022679"/>
    </source>
</evidence>
<feature type="domain" description="RdRp catalytic" evidence="10">
    <location>
        <begin position="1694"/>
        <end position="1814"/>
    </location>
</feature>
<feature type="domain" description="(+)RNA virus helicase C-terminal" evidence="11">
    <location>
        <begin position="1108"/>
        <end position="1415"/>
    </location>
</feature>
<keyword evidence="6" id="KW-0067">ATP-binding</keyword>
<evidence type="ECO:0000256" key="3">
    <source>
        <dbReference type="ARBA" id="ARBA00022695"/>
    </source>
</evidence>
<evidence type="ECO:0000313" key="13">
    <source>
        <dbReference type="EMBL" id="CAI5383844.1"/>
    </source>
</evidence>
<keyword evidence="1" id="KW-0696">RNA-directed RNA polymerase</keyword>
<protein>
    <submittedName>
        <fullName evidence="13">Replication polyprotein</fullName>
    </submittedName>
</protein>
<dbReference type="InterPro" id="IPR027351">
    <property type="entry name" value="(+)RNA_virus_helicase_core_dom"/>
</dbReference>
<evidence type="ECO:0000256" key="1">
    <source>
        <dbReference type="ARBA" id="ARBA00022484"/>
    </source>
</evidence>
<keyword evidence="3" id="KW-0548">Nucleotidyltransferase</keyword>
<dbReference type="InterPro" id="IPR007094">
    <property type="entry name" value="RNA-dir_pol_PSvirus"/>
</dbReference>
<evidence type="ECO:0000256" key="4">
    <source>
        <dbReference type="ARBA" id="ARBA00022741"/>
    </source>
</evidence>
<dbReference type="InterPro" id="IPR043502">
    <property type="entry name" value="DNA/RNA_pol_sf"/>
</dbReference>
<dbReference type="GO" id="GO:0003723">
    <property type="term" value="F:RNA binding"/>
    <property type="evidence" value="ECO:0007669"/>
    <property type="project" value="InterPro"/>
</dbReference>
<feature type="domain" description="Alphavirus-like MT" evidence="12">
    <location>
        <begin position="258"/>
        <end position="419"/>
    </location>
</feature>
<dbReference type="Pfam" id="PF01660">
    <property type="entry name" value="Vmethyltransf"/>
    <property type="match status" value="1"/>
</dbReference>
<dbReference type="GO" id="GO:0005524">
    <property type="term" value="F:ATP binding"/>
    <property type="evidence" value="ECO:0007669"/>
    <property type="project" value="UniProtKB-KW"/>
</dbReference>
<proteinExistence type="predicted"/>